<dbReference type="EMBL" id="FRCE01000016">
    <property type="protein sequence ID" value="SHL86506.1"/>
    <property type="molecule type" value="Genomic_DNA"/>
</dbReference>
<evidence type="ECO:0000256" key="1">
    <source>
        <dbReference type="SAM" id="MobiDB-lite"/>
    </source>
</evidence>
<name>A0AAP3ACP1_MICLU</name>
<dbReference type="InterPro" id="IPR019587">
    <property type="entry name" value="Polyketide_cyclase/dehydratase"/>
</dbReference>
<dbReference type="Pfam" id="PF10604">
    <property type="entry name" value="Polyketide_cyc2"/>
    <property type="match status" value="1"/>
</dbReference>
<dbReference type="Gene3D" id="3.30.530.20">
    <property type="match status" value="1"/>
</dbReference>
<organism evidence="2 5">
    <name type="scientific">Micrococcus luteus</name>
    <name type="common">Micrococcus lysodeikticus</name>
    <dbReference type="NCBI Taxonomy" id="1270"/>
    <lineage>
        <taxon>Bacteria</taxon>
        <taxon>Bacillati</taxon>
        <taxon>Actinomycetota</taxon>
        <taxon>Actinomycetes</taxon>
        <taxon>Micrococcales</taxon>
        <taxon>Micrococcaceae</taxon>
        <taxon>Micrococcus</taxon>
    </lineage>
</organism>
<dbReference type="InterPro" id="IPR023393">
    <property type="entry name" value="START-like_dom_sf"/>
</dbReference>
<dbReference type="RefSeq" id="WP_020627043.1">
    <property type="nucleotide sequence ID" value="NZ_CABIZL010000006.1"/>
</dbReference>
<evidence type="ECO:0000313" key="3">
    <source>
        <dbReference type="EMBL" id="SHL86506.1"/>
    </source>
</evidence>
<sequence>MIRTPWTRTPAGARRARRPRQFRRVTTTGPAAVDVAWARYADLRLWPRWAPQIRAVEAPRRRLRAGLRGVVHAPLGLRVPFVVEEVDDDARTWRWTVRVAGTAVSMTHDLTATPRGTRAGLTVHGPAVVALAYRLPARVALRRLCRAHL</sequence>
<dbReference type="Proteomes" id="UP000184253">
    <property type="component" value="Unassembled WGS sequence"/>
</dbReference>
<evidence type="ECO:0000313" key="5">
    <source>
        <dbReference type="Proteomes" id="UP000234847"/>
    </source>
</evidence>
<dbReference type="GeneID" id="93363768"/>
<dbReference type="SUPFAM" id="SSF55961">
    <property type="entry name" value="Bet v1-like"/>
    <property type="match status" value="1"/>
</dbReference>
<accession>A0AAP3ACP1</accession>
<dbReference type="AlphaFoldDB" id="A0AAP3ACP1"/>
<feature type="region of interest" description="Disordered" evidence="1">
    <location>
        <begin position="1"/>
        <end position="20"/>
    </location>
</feature>
<proteinExistence type="predicted"/>
<gene>
    <name evidence="2" type="ORF">CYJ95_07050</name>
    <name evidence="3" type="ORF">SAMN04487849_1163</name>
</gene>
<comment type="caution">
    <text evidence="2">The sequence shown here is derived from an EMBL/GenBank/DDBJ whole genome shotgun (WGS) entry which is preliminary data.</text>
</comment>
<evidence type="ECO:0000313" key="4">
    <source>
        <dbReference type="Proteomes" id="UP000184253"/>
    </source>
</evidence>
<feature type="compositionally biased region" description="Low complexity" evidence="1">
    <location>
        <begin position="1"/>
        <end position="13"/>
    </location>
</feature>
<reference evidence="3 4" key="1">
    <citation type="submission" date="2016-11" db="EMBL/GenBank/DDBJ databases">
        <authorList>
            <person name="Varghese N."/>
            <person name="Submissions S."/>
        </authorList>
    </citation>
    <scope>NUCLEOTIDE SEQUENCE [LARGE SCALE GENOMIC DNA]</scope>
    <source>
        <strain evidence="3 4">VTM4R57</strain>
    </source>
</reference>
<dbReference type="Proteomes" id="UP000234847">
    <property type="component" value="Unassembled WGS sequence"/>
</dbReference>
<dbReference type="EMBL" id="PKJT01000005">
    <property type="protein sequence ID" value="PKZ81953.1"/>
    <property type="molecule type" value="Genomic_DNA"/>
</dbReference>
<reference evidence="2 5" key="2">
    <citation type="submission" date="2017-12" db="EMBL/GenBank/DDBJ databases">
        <title>Phylogenetic diversity of female urinary microbiome.</title>
        <authorList>
            <person name="Thomas-White K."/>
            <person name="Wolfe A.J."/>
        </authorList>
    </citation>
    <scope>NUCLEOTIDE SEQUENCE [LARGE SCALE GENOMIC DNA]</scope>
    <source>
        <strain evidence="2 5">UMB0038</strain>
    </source>
</reference>
<evidence type="ECO:0000313" key="2">
    <source>
        <dbReference type="EMBL" id="PKZ81953.1"/>
    </source>
</evidence>
<protein>
    <submittedName>
        <fullName evidence="3">Polyketide cyclase / dehydrase and lipid transport</fullName>
    </submittedName>
    <submittedName>
        <fullName evidence="2">SRPBCC family protein</fullName>
    </submittedName>
</protein>